<dbReference type="CDD" id="cd00190">
    <property type="entry name" value="Tryp_SPc"/>
    <property type="match status" value="1"/>
</dbReference>
<reference evidence="12" key="2">
    <citation type="submission" date="2020-05" db="UniProtKB">
        <authorList>
            <consortium name="EnsemblMetazoa"/>
        </authorList>
    </citation>
    <scope>IDENTIFICATION</scope>
    <source>
        <strain evidence="12">MINIMUS1</strain>
    </source>
</reference>
<dbReference type="SUPFAM" id="SSF50494">
    <property type="entry name" value="Trypsin-like serine proteases"/>
    <property type="match status" value="1"/>
</dbReference>
<accession>A0A2C9H6H9</accession>
<dbReference type="SMART" id="SM00020">
    <property type="entry name" value="Tryp_SPc"/>
    <property type="match status" value="1"/>
</dbReference>
<evidence type="ECO:0000256" key="7">
    <source>
        <dbReference type="ARBA" id="ARBA00023180"/>
    </source>
</evidence>
<evidence type="ECO:0000256" key="1">
    <source>
        <dbReference type="ARBA" id="ARBA00004613"/>
    </source>
</evidence>
<keyword evidence="4 10" id="KW-0732">Signal</keyword>
<dbReference type="GO" id="GO:0006508">
    <property type="term" value="P:proteolysis"/>
    <property type="evidence" value="ECO:0007669"/>
    <property type="project" value="InterPro"/>
</dbReference>
<keyword evidence="2" id="KW-0964">Secreted</keyword>
<feature type="signal peptide" evidence="10">
    <location>
        <begin position="1"/>
        <end position="19"/>
    </location>
</feature>
<comment type="similarity">
    <text evidence="8">Belongs to the peptidase S1 family. CLIP subfamily.</text>
</comment>
<evidence type="ECO:0000256" key="2">
    <source>
        <dbReference type="ARBA" id="ARBA00022525"/>
    </source>
</evidence>
<dbReference type="VEuPathDB" id="VectorBase:AMIN016075"/>
<dbReference type="Pfam" id="PF00089">
    <property type="entry name" value="Trypsin"/>
    <property type="match status" value="1"/>
</dbReference>
<dbReference type="STRING" id="112268.A0A2C9H6H9"/>
<feature type="region of interest" description="Disordered" evidence="9">
    <location>
        <begin position="287"/>
        <end position="403"/>
    </location>
</feature>
<protein>
    <recommendedName>
        <fullName evidence="11">Peptidase S1 domain-containing protein</fullName>
    </recommendedName>
</protein>
<dbReference type="GO" id="GO:0005576">
    <property type="term" value="C:extracellular region"/>
    <property type="evidence" value="ECO:0007669"/>
    <property type="project" value="UniProtKB-SubCell"/>
</dbReference>
<keyword evidence="3" id="KW-0399">Innate immunity</keyword>
<dbReference type="InterPro" id="IPR001314">
    <property type="entry name" value="Peptidase_S1A"/>
</dbReference>
<keyword evidence="5" id="KW-0391">Immunity</keyword>
<dbReference type="InterPro" id="IPR043504">
    <property type="entry name" value="Peptidase_S1_PA_chymotrypsin"/>
</dbReference>
<dbReference type="EnsemblMetazoa" id="AMIN016075-RA">
    <property type="protein sequence ID" value="AMIN016075-PA"/>
    <property type="gene ID" value="AMIN016075"/>
</dbReference>
<feature type="domain" description="Peptidase S1" evidence="11">
    <location>
        <begin position="40"/>
        <end position="273"/>
    </location>
</feature>
<dbReference type="GO" id="GO:0004252">
    <property type="term" value="F:serine-type endopeptidase activity"/>
    <property type="evidence" value="ECO:0007669"/>
    <property type="project" value="InterPro"/>
</dbReference>
<evidence type="ECO:0000256" key="6">
    <source>
        <dbReference type="ARBA" id="ARBA00023157"/>
    </source>
</evidence>
<evidence type="ECO:0000256" key="5">
    <source>
        <dbReference type="ARBA" id="ARBA00022859"/>
    </source>
</evidence>
<evidence type="ECO:0000256" key="4">
    <source>
        <dbReference type="ARBA" id="ARBA00022729"/>
    </source>
</evidence>
<evidence type="ECO:0000259" key="11">
    <source>
        <dbReference type="PROSITE" id="PS50240"/>
    </source>
</evidence>
<organism evidence="12 13">
    <name type="scientific">Anopheles minimus</name>
    <dbReference type="NCBI Taxonomy" id="112268"/>
    <lineage>
        <taxon>Eukaryota</taxon>
        <taxon>Metazoa</taxon>
        <taxon>Ecdysozoa</taxon>
        <taxon>Arthropoda</taxon>
        <taxon>Hexapoda</taxon>
        <taxon>Insecta</taxon>
        <taxon>Pterygota</taxon>
        <taxon>Neoptera</taxon>
        <taxon>Endopterygota</taxon>
        <taxon>Diptera</taxon>
        <taxon>Nematocera</taxon>
        <taxon>Culicoidea</taxon>
        <taxon>Culicidae</taxon>
        <taxon>Anophelinae</taxon>
        <taxon>Anopheles</taxon>
    </lineage>
</organism>
<dbReference type="GO" id="GO:0045087">
    <property type="term" value="P:innate immune response"/>
    <property type="evidence" value="ECO:0007669"/>
    <property type="project" value="UniProtKB-KW"/>
</dbReference>
<keyword evidence="13" id="KW-1185">Reference proteome</keyword>
<evidence type="ECO:0000256" key="10">
    <source>
        <dbReference type="SAM" id="SignalP"/>
    </source>
</evidence>
<name>A0A2C9H6H9_9DIPT</name>
<dbReference type="PROSITE" id="PS50240">
    <property type="entry name" value="TRYPSIN_DOM"/>
    <property type="match status" value="1"/>
</dbReference>
<dbReference type="Gene3D" id="2.40.10.10">
    <property type="entry name" value="Trypsin-like serine proteases"/>
    <property type="match status" value="1"/>
</dbReference>
<dbReference type="Proteomes" id="UP000075920">
    <property type="component" value="Unassembled WGS sequence"/>
</dbReference>
<dbReference type="AlphaFoldDB" id="A0A2C9H6H9"/>
<evidence type="ECO:0000313" key="13">
    <source>
        <dbReference type="Proteomes" id="UP000075920"/>
    </source>
</evidence>
<dbReference type="PRINTS" id="PR00722">
    <property type="entry name" value="CHYMOTRYPSIN"/>
</dbReference>
<dbReference type="InterPro" id="IPR009003">
    <property type="entry name" value="Peptidase_S1_PA"/>
</dbReference>
<feature type="chain" id="PRO_5012451785" description="Peptidase S1 domain-containing protein" evidence="10">
    <location>
        <begin position="20"/>
        <end position="430"/>
    </location>
</feature>
<reference evidence="13" key="1">
    <citation type="submission" date="2013-03" db="EMBL/GenBank/DDBJ databases">
        <title>The Genome Sequence of Anopheles minimus MINIMUS1.</title>
        <authorList>
            <consortium name="The Broad Institute Genomics Platform"/>
            <person name="Neafsey D.E."/>
            <person name="Walton C."/>
            <person name="Walker B."/>
            <person name="Young S.K."/>
            <person name="Zeng Q."/>
            <person name="Gargeya S."/>
            <person name="Fitzgerald M."/>
            <person name="Haas B."/>
            <person name="Abouelleil A."/>
            <person name="Allen A.W."/>
            <person name="Alvarado L."/>
            <person name="Arachchi H.M."/>
            <person name="Berlin A.M."/>
            <person name="Chapman S.B."/>
            <person name="Gainer-Dewar J."/>
            <person name="Goldberg J."/>
            <person name="Griggs A."/>
            <person name="Gujja S."/>
            <person name="Hansen M."/>
            <person name="Howarth C."/>
            <person name="Imamovic A."/>
            <person name="Ireland A."/>
            <person name="Larimer J."/>
            <person name="McCowan C."/>
            <person name="Murphy C."/>
            <person name="Pearson M."/>
            <person name="Poon T.W."/>
            <person name="Priest M."/>
            <person name="Roberts A."/>
            <person name="Saif S."/>
            <person name="Shea T."/>
            <person name="Sisk P."/>
            <person name="Sykes S."/>
            <person name="Wortman J."/>
            <person name="Nusbaum C."/>
            <person name="Birren B."/>
        </authorList>
    </citation>
    <scope>NUCLEOTIDE SEQUENCE [LARGE SCALE GENOMIC DNA]</scope>
    <source>
        <strain evidence="13">MINIMUS1</strain>
    </source>
</reference>
<sequence length="430" mass="45663">MATFPTLLILSFFFTCALCLPNNLQAGRHIQLPVEQSPRIREGVPVGPGEIPYAAGLMIQQPIGNRWCGGSLVSVNYVLTAANCFTNPGATTVLLGASNMTDVEDIVMASDVIVHQAFVPSQNLNDIALVRLSRPANISNYIRLARLPNWRQADSLFVNQLATVSGWGALGQNSPEILPLNNLHRVNGSVISNTACSLQFLGGIVDSHLCVSTNNGSPCTGDHGGPLTVDDADGGQTLIGVFSFLSVLGCDLDRPAVYTRLTPYLAWIEANSDVTIRYDFEFLPTPPNHQTTTTGVPQSTTTTTGTTTTPTDTPTTTPTAIPTTTSTDTTAATPTETPTTTSTATPTDTSTATTTETPTTTSTATPTDTSSDTSTDTPTTTPITTTTESPPTATPQMVMPPHRTNQPLEYFIVSSIERLVGADSRFRRLN</sequence>
<proteinExistence type="inferred from homology"/>
<evidence type="ECO:0000256" key="3">
    <source>
        <dbReference type="ARBA" id="ARBA00022588"/>
    </source>
</evidence>
<feature type="compositionally biased region" description="Low complexity" evidence="9">
    <location>
        <begin position="291"/>
        <end position="395"/>
    </location>
</feature>
<keyword evidence="7" id="KW-0325">Glycoprotein</keyword>
<dbReference type="InterPro" id="IPR001254">
    <property type="entry name" value="Trypsin_dom"/>
</dbReference>
<dbReference type="InterPro" id="IPR051487">
    <property type="entry name" value="Ser/Thr_Proteases_Immune/Dev"/>
</dbReference>
<evidence type="ECO:0000256" key="8">
    <source>
        <dbReference type="ARBA" id="ARBA00024195"/>
    </source>
</evidence>
<comment type="subcellular location">
    <subcellularLocation>
        <location evidence="1">Secreted</location>
    </subcellularLocation>
</comment>
<evidence type="ECO:0000256" key="9">
    <source>
        <dbReference type="SAM" id="MobiDB-lite"/>
    </source>
</evidence>
<dbReference type="PANTHER" id="PTHR24256">
    <property type="entry name" value="TRYPTASE-RELATED"/>
    <property type="match status" value="1"/>
</dbReference>
<evidence type="ECO:0000313" key="12">
    <source>
        <dbReference type="EnsemblMetazoa" id="AMIN016075-PA"/>
    </source>
</evidence>
<keyword evidence="6" id="KW-1015">Disulfide bond</keyword>